<proteinExistence type="predicted"/>
<organism evidence="1 2">
    <name type="scientific">Fusarium kuroshium</name>
    <dbReference type="NCBI Taxonomy" id="2010991"/>
    <lineage>
        <taxon>Eukaryota</taxon>
        <taxon>Fungi</taxon>
        <taxon>Dikarya</taxon>
        <taxon>Ascomycota</taxon>
        <taxon>Pezizomycotina</taxon>
        <taxon>Sordariomycetes</taxon>
        <taxon>Hypocreomycetidae</taxon>
        <taxon>Hypocreales</taxon>
        <taxon>Nectriaceae</taxon>
        <taxon>Fusarium</taxon>
        <taxon>Fusarium solani species complex</taxon>
    </lineage>
</organism>
<protein>
    <submittedName>
        <fullName evidence="1">Uncharacterized protein</fullName>
    </submittedName>
</protein>
<dbReference type="AlphaFoldDB" id="A0A3M2SB62"/>
<evidence type="ECO:0000313" key="2">
    <source>
        <dbReference type="Proteomes" id="UP000277212"/>
    </source>
</evidence>
<dbReference type="EMBL" id="NKUJ01000077">
    <property type="protein sequence ID" value="RMJ14801.1"/>
    <property type="molecule type" value="Genomic_DNA"/>
</dbReference>
<accession>A0A3M2SB62</accession>
<dbReference type="Proteomes" id="UP000277212">
    <property type="component" value="Unassembled WGS sequence"/>
</dbReference>
<gene>
    <name evidence="1" type="ORF">CDV36_005548</name>
</gene>
<reference evidence="1 2" key="1">
    <citation type="submission" date="2017-06" db="EMBL/GenBank/DDBJ databases">
        <title>Comparative genomic analysis of Ambrosia Fusariam Clade fungi.</title>
        <authorList>
            <person name="Stajich J.E."/>
            <person name="Carrillo J."/>
            <person name="Kijimoto T."/>
            <person name="Eskalen A."/>
            <person name="O'Donnell K."/>
            <person name="Kasson M."/>
        </authorList>
    </citation>
    <scope>NUCLEOTIDE SEQUENCE [LARGE SCALE GENOMIC DNA]</scope>
    <source>
        <strain evidence="1">UCR3666</strain>
    </source>
</reference>
<keyword evidence="2" id="KW-1185">Reference proteome</keyword>
<evidence type="ECO:0000313" key="1">
    <source>
        <dbReference type="EMBL" id="RMJ14801.1"/>
    </source>
</evidence>
<name>A0A3M2SB62_9HYPO</name>
<sequence>MSEPTSRTSILAPLDIAHLMGQGLVGAVNADGTRRIHKRRLNRFGDVEYGHLPLDAAASQASDMFISIPDQLISQATIEYVGFSKIKANEIWSTWNNWPLTGPRRETDPDDGGLQVTFLDFICGYISSSLDTYSEDDDEWINCMNTYGLSVEVQNAILDPLFKYLRLSDSCAEWSRDTIQMRYAGLKAIQQESSDREITLQDAGYRLATNGTVLEPPPV</sequence>
<comment type="caution">
    <text evidence="1">The sequence shown here is derived from an EMBL/GenBank/DDBJ whole genome shotgun (WGS) entry which is preliminary data.</text>
</comment>
<dbReference type="OrthoDB" id="5429780at2759"/>
<dbReference type="STRING" id="2010991.A0A3M2SB62"/>